<dbReference type="AlphaFoldDB" id="A0A0U5KZM3"/>
<dbReference type="KEGG" id="ege:EM595_1615"/>
<keyword evidence="3" id="KW-1185">Reference proteome</keyword>
<proteinExistence type="predicted"/>
<keyword evidence="1" id="KW-0732">Signal</keyword>
<evidence type="ECO:0000313" key="2">
    <source>
        <dbReference type="EMBL" id="CUU23849.1"/>
    </source>
</evidence>
<dbReference type="EMBL" id="LN907827">
    <property type="protein sequence ID" value="CUU23849.1"/>
    <property type="molecule type" value="Genomic_DNA"/>
</dbReference>
<name>A0A0U5KZM3_9GAMM</name>
<feature type="chain" id="PRO_5006860950" description="Secreted protein" evidence="1">
    <location>
        <begin position="20"/>
        <end position="316"/>
    </location>
</feature>
<sequence>MKLWLPGVLSLFFAAAVHAEDYRVVYSPSLALEVFIDNVASKAPADWCQETLHLRIVSGKSRESQQLNSFLPRVGTLLANQCGKLDELPWQMMDKEGAVLASGTAARLQNWRPIVTADATANAVAQNAAPLDLSRPADSAPLQHFDLPGGCHFRTWWDENGQSLFIPDDKALHCSTEGWLEGGTQLTLSSDGKQTPVPVTFFEGYPITQLRIGNEKLQVVAINNQRMVVTKADAPDSWLVLPFNSTLHVWNFTGTLLVKMNKSAAQDLPALKVRTDAVRKAWSPLWLPDQKINLLLIDALHADLADPAIGAWRSLN</sequence>
<organism evidence="2 3">
    <name type="scientific">Duffyella gerundensis</name>
    <dbReference type="NCBI Taxonomy" id="1619313"/>
    <lineage>
        <taxon>Bacteria</taxon>
        <taxon>Pseudomonadati</taxon>
        <taxon>Pseudomonadota</taxon>
        <taxon>Gammaproteobacteria</taxon>
        <taxon>Enterobacterales</taxon>
        <taxon>Erwiniaceae</taxon>
        <taxon>Duffyella</taxon>
    </lineage>
</organism>
<protein>
    <recommendedName>
        <fullName evidence="4">Secreted protein</fullName>
    </recommendedName>
</protein>
<accession>A0A0U5KZM3</accession>
<evidence type="ECO:0000256" key="1">
    <source>
        <dbReference type="SAM" id="SignalP"/>
    </source>
</evidence>
<dbReference type="PATRIC" id="fig|1619313.3.peg.1679"/>
<dbReference type="Proteomes" id="UP000059419">
    <property type="component" value="Chromosome 1"/>
</dbReference>
<gene>
    <name evidence="2" type="ORF">EM595_1615</name>
</gene>
<dbReference type="OrthoDB" id="6515265at2"/>
<evidence type="ECO:0000313" key="3">
    <source>
        <dbReference type="Proteomes" id="UP000059419"/>
    </source>
</evidence>
<feature type="signal peptide" evidence="1">
    <location>
        <begin position="1"/>
        <end position="19"/>
    </location>
</feature>
<dbReference type="RefSeq" id="WP_067430097.1">
    <property type="nucleotide sequence ID" value="NZ_LN907827.1"/>
</dbReference>
<reference evidence="3" key="1">
    <citation type="submission" date="2015-11" db="EMBL/GenBank/DDBJ databases">
        <authorList>
            <person name="Blom J."/>
        </authorList>
    </citation>
    <scope>NUCLEOTIDE SEQUENCE [LARGE SCALE GENOMIC DNA]</scope>
</reference>
<evidence type="ECO:0008006" key="4">
    <source>
        <dbReference type="Google" id="ProtNLM"/>
    </source>
</evidence>
<dbReference type="STRING" id="1619313.EM595_1615"/>